<keyword evidence="5" id="KW-0547">Nucleotide-binding</keyword>
<evidence type="ECO:0000256" key="1">
    <source>
        <dbReference type="ARBA" id="ARBA00004790"/>
    </source>
</evidence>
<comment type="catalytic activity">
    <reaction evidence="8">
        <text>beta-nicotinamide D-ribonucleotide + ATP + H(+) = diphosphate + NAD(+)</text>
        <dbReference type="Rhea" id="RHEA:21360"/>
        <dbReference type="ChEBI" id="CHEBI:14649"/>
        <dbReference type="ChEBI" id="CHEBI:15378"/>
        <dbReference type="ChEBI" id="CHEBI:30616"/>
        <dbReference type="ChEBI" id="CHEBI:33019"/>
        <dbReference type="ChEBI" id="CHEBI:57540"/>
        <dbReference type="EC" id="2.7.7.1"/>
    </reaction>
</comment>
<feature type="domain" description="Cytidyltransferase-like" evidence="9">
    <location>
        <begin position="50"/>
        <end position="233"/>
    </location>
</feature>
<dbReference type="CDD" id="cd02165">
    <property type="entry name" value="NMNAT"/>
    <property type="match status" value="1"/>
</dbReference>
<organism evidence="10 11">
    <name type="scientific">Sphaerosporella brunnea</name>
    <dbReference type="NCBI Taxonomy" id="1250544"/>
    <lineage>
        <taxon>Eukaryota</taxon>
        <taxon>Fungi</taxon>
        <taxon>Dikarya</taxon>
        <taxon>Ascomycota</taxon>
        <taxon>Pezizomycotina</taxon>
        <taxon>Pezizomycetes</taxon>
        <taxon>Pezizales</taxon>
        <taxon>Pyronemataceae</taxon>
        <taxon>Sphaerosporella</taxon>
    </lineage>
</organism>
<keyword evidence="4 10" id="KW-0548">Nucleotidyltransferase</keyword>
<dbReference type="Proteomes" id="UP000326924">
    <property type="component" value="Unassembled WGS sequence"/>
</dbReference>
<dbReference type="GO" id="GO:0009435">
    <property type="term" value="P:NAD+ biosynthetic process"/>
    <property type="evidence" value="ECO:0007669"/>
    <property type="project" value="UniProtKB-UniPathway"/>
</dbReference>
<dbReference type="EMBL" id="VXIS01000121">
    <property type="protein sequence ID" value="KAA8903172.1"/>
    <property type="molecule type" value="Genomic_DNA"/>
</dbReference>
<dbReference type="GO" id="GO:0016887">
    <property type="term" value="F:ATP hydrolysis activity"/>
    <property type="evidence" value="ECO:0007669"/>
    <property type="project" value="TreeGrafter"/>
</dbReference>
<dbReference type="InterPro" id="IPR004821">
    <property type="entry name" value="Cyt_trans-like"/>
</dbReference>
<dbReference type="InterPro" id="IPR014729">
    <property type="entry name" value="Rossmann-like_a/b/a_fold"/>
</dbReference>
<keyword evidence="11" id="KW-1185">Reference proteome</keyword>
<dbReference type="AlphaFoldDB" id="A0A5J5EU56"/>
<comment type="pathway">
    <text evidence="1">Cofactor biosynthesis; NAD(+) biosynthesis.</text>
</comment>
<dbReference type="InParanoid" id="A0A5J5EU56"/>
<dbReference type="FunCoup" id="A0A5J5EU56">
    <property type="interactions" value="42"/>
</dbReference>
<dbReference type="InterPro" id="IPR005248">
    <property type="entry name" value="NadD/NMNAT"/>
</dbReference>
<sequence length="265" mass="29236">MAATVEEMSTQLSRFSGILKAFAASTDTFRPIKSSAVGSSTPCSHLHVLDSSFNPPTRAHLSLLSRSGTSPTTRVLLLLATQNADKPPAPASFEDRLAMMHLFAASVPLQVDIAITKHARFLDKAAELERVYPGAEQTYLTGYDTLIRLLDTKYYPPNHTLQPLESFFNLNRVVCTMRSGGGWGDIVEQREYVAGIGRGEREAEGCKKDWAERIELVEAAPESLGVSSTKVREAVKKGDMEALERYLTKDVKEWVLQRGLYATEA</sequence>
<dbReference type="GO" id="GO:0005524">
    <property type="term" value="F:ATP binding"/>
    <property type="evidence" value="ECO:0007669"/>
    <property type="project" value="UniProtKB-KW"/>
</dbReference>
<evidence type="ECO:0000313" key="11">
    <source>
        <dbReference type="Proteomes" id="UP000326924"/>
    </source>
</evidence>
<accession>A0A5J5EU56</accession>
<comment type="caution">
    <text evidence="10">The sequence shown here is derived from an EMBL/GenBank/DDBJ whole genome shotgun (WGS) entry which is preliminary data.</text>
</comment>
<dbReference type="Pfam" id="PF01467">
    <property type="entry name" value="CTP_transf_like"/>
    <property type="match status" value="1"/>
</dbReference>
<keyword evidence="2" id="KW-0662">Pyridine nucleotide biosynthesis</keyword>
<dbReference type="PANTHER" id="PTHR31285:SF0">
    <property type="entry name" value="NICOTINAMIDE MONONUCLEOTIDE ADENYLYLTRANSFERASE"/>
    <property type="match status" value="1"/>
</dbReference>
<evidence type="ECO:0000256" key="5">
    <source>
        <dbReference type="ARBA" id="ARBA00022741"/>
    </source>
</evidence>
<evidence type="ECO:0000256" key="2">
    <source>
        <dbReference type="ARBA" id="ARBA00022642"/>
    </source>
</evidence>
<evidence type="ECO:0000256" key="8">
    <source>
        <dbReference type="ARBA" id="ARBA00049001"/>
    </source>
</evidence>
<evidence type="ECO:0000259" key="9">
    <source>
        <dbReference type="Pfam" id="PF01467"/>
    </source>
</evidence>
<gene>
    <name evidence="10" type="ORF">FN846DRAFT_954383</name>
</gene>
<keyword evidence="7" id="KW-0520">NAD</keyword>
<evidence type="ECO:0000256" key="7">
    <source>
        <dbReference type="ARBA" id="ARBA00023027"/>
    </source>
</evidence>
<keyword evidence="6" id="KW-0067">ATP-binding</keyword>
<dbReference type="Gene3D" id="3.40.50.620">
    <property type="entry name" value="HUPs"/>
    <property type="match status" value="1"/>
</dbReference>
<dbReference type="GO" id="GO:0005737">
    <property type="term" value="C:cytoplasm"/>
    <property type="evidence" value="ECO:0007669"/>
    <property type="project" value="TreeGrafter"/>
</dbReference>
<dbReference type="OrthoDB" id="5591297at2759"/>
<name>A0A5J5EU56_9PEZI</name>
<dbReference type="PANTHER" id="PTHR31285">
    <property type="entry name" value="NICOTINAMIDE MONONUCLEOTIDE ADENYLYLTRANSFERASE"/>
    <property type="match status" value="1"/>
</dbReference>
<protein>
    <submittedName>
        <fullName evidence="10">Cytidylyltransferase</fullName>
    </submittedName>
</protein>
<dbReference type="GO" id="GO:0005634">
    <property type="term" value="C:nucleus"/>
    <property type="evidence" value="ECO:0007669"/>
    <property type="project" value="TreeGrafter"/>
</dbReference>
<proteinExistence type="predicted"/>
<evidence type="ECO:0000256" key="4">
    <source>
        <dbReference type="ARBA" id="ARBA00022695"/>
    </source>
</evidence>
<reference evidence="10 11" key="1">
    <citation type="submission" date="2019-09" db="EMBL/GenBank/DDBJ databases">
        <title>Draft genome of the ectomycorrhizal ascomycete Sphaerosporella brunnea.</title>
        <authorList>
            <consortium name="DOE Joint Genome Institute"/>
            <person name="Benucci G.M."/>
            <person name="Marozzi G."/>
            <person name="Antonielli L."/>
            <person name="Sanchez S."/>
            <person name="Marco P."/>
            <person name="Wang X."/>
            <person name="Falini L.B."/>
            <person name="Barry K."/>
            <person name="Haridas S."/>
            <person name="Lipzen A."/>
            <person name="Labutti K."/>
            <person name="Grigoriev I.V."/>
            <person name="Murat C."/>
            <person name="Martin F."/>
            <person name="Albertini E."/>
            <person name="Donnini D."/>
            <person name="Bonito G."/>
        </authorList>
    </citation>
    <scope>NUCLEOTIDE SEQUENCE [LARGE SCALE GENOMIC DNA]</scope>
    <source>
        <strain evidence="10 11">Sb_GMNB300</strain>
    </source>
</reference>
<evidence type="ECO:0000313" key="10">
    <source>
        <dbReference type="EMBL" id="KAA8903172.1"/>
    </source>
</evidence>
<evidence type="ECO:0000256" key="6">
    <source>
        <dbReference type="ARBA" id="ARBA00022840"/>
    </source>
</evidence>
<evidence type="ECO:0000256" key="3">
    <source>
        <dbReference type="ARBA" id="ARBA00022679"/>
    </source>
</evidence>
<dbReference type="GO" id="GO:0000309">
    <property type="term" value="F:nicotinamide-nucleotide adenylyltransferase activity"/>
    <property type="evidence" value="ECO:0007669"/>
    <property type="project" value="UniProtKB-EC"/>
</dbReference>
<dbReference type="UniPathway" id="UPA00253">
    <property type="reaction ID" value="UER00600"/>
</dbReference>
<keyword evidence="3 10" id="KW-0808">Transferase</keyword>
<dbReference type="SUPFAM" id="SSF52374">
    <property type="entry name" value="Nucleotidylyl transferase"/>
    <property type="match status" value="1"/>
</dbReference>